<dbReference type="AlphaFoldDB" id="A0A553SLN5"/>
<dbReference type="InterPro" id="IPR029044">
    <property type="entry name" value="Nucleotide-diphossugar_trans"/>
</dbReference>
<name>A0A553SLN5_NIACI</name>
<sequence length="290" mass="33818">MKVVRKWRANSLDNLITVLIPFYNPGKYIIDAISSIYAQNYFSWKIVLVDDGSTDESSELAKKYLVDPRITYVRHDENKGQSVSLNTGLEHIETPFFVQLDPDDWLYPDTLQSLADEALKQPEDVAVISGNINISFEDEYGQVYLSRIKKGQHYDNPYDFLLANTSIWPRCYRTSAVREVGGWPLDDPYGGRYVEDIRILLLLIISYRFYWIDQLMLYHRRHEKNNTNEKNETASSLRLLIEETLVNWGDVYKPVFKYEDSYMILDGLEDNTDSQEDNTAEIIREIPVSE</sequence>
<dbReference type="Pfam" id="PF00535">
    <property type="entry name" value="Glycos_transf_2"/>
    <property type="match status" value="1"/>
</dbReference>
<proteinExistence type="predicted"/>
<reference evidence="3" key="1">
    <citation type="submission" date="2018-10" db="EMBL/GenBank/DDBJ databases">
        <title>FDA dAtabase for Regulatory Grade micrObial Sequences (FDA-ARGOS): Supporting development and validation of Infectious Disease Dx tests.</title>
        <authorList>
            <person name="Minogue T."/>
            <person name="Wolcott M."/>
            <person name="Wasieloski L."/>
            <person name="Aguilar W."/>
            <person name="Moore D."/>
            <person name="Tallon L."/>
            <person name="Sadzewicz L."/>
            <person name="Sengamalay N."/>
            <person name="Ott S."/>
            <person name="Godinez A."/>
            <person name="Nagaraj S."/>
            <person name="Vavikolanu K."/>
            <person name="Vyas G."/>
            <person name="Nadendla S."/>
            <person name="George J."/>
            <person name="Sichtig H."/>
        </authorList>
    </citation>
    <scope>NUCLEOTIDE SEQUENCE [LARGE SCALE GENOMIC DNA]</scope>
    <source>
        <strain evidence="3">FDAARGOS_343</strain>
    </source>
</reference>
<dbReference type="Gene3D" id="3.90.550.10">
    <property type="entry name" value="Spore Coat Polysaccharide Biosynthesis Protein SpsA, Chain A"/>
    <property type="match status" value="1"/>
</dbReference>
<comment type="caution">
    <text evidence="2">The sequence shown here is derived from an EMBL/GenBank/DDBJ whole genome shotgun (WGS) entry which is preliminary data.</text>
</comment>
<organism evidence="2 3">
    <name type="scientific">Niallia circulans</name>
    <name type="common">Bacillus circulans</name>
    <dbReference type="NCBI Taxonomy" id="1397"/>
    <lineage>
        <taxon>Bacteria</taxon>
        <taxon>Bacillati</taxon>
        <taxon>Bacillota</taxon>
        <taxon>Bacilli</taxon>
        <taxon>Bacillales</taxon>
        <taxon>Bacillaceae</taxon>
        <taxon>Niallia</taxon>
    </lineage>
</organism>
<dbReference type="InterPro" id="IPR050834">
    <property type="entry name" value="Glycosyltransf_2"/>
</dbReference>
<keyword evidence="2" id="KW-0808">Transferase</keyword>
<accession>A0A553SLN5</accession>
<dbReference type="SUPFAM" id="SSF53448">
    <property type="entry name" value="Nucleotide-diphospho-sugar transferases"/>
    <property type="match status" value="1"/>
</dbReference>
<dbReference type="InterPro" id="IPR001173">
    <property type="entry name" value="Glyco_trans_2-like"/>
</dbReference>
<evidence type="ECO:0000313" key="3">
    <source>
        <dbReference type="Proteomes" id="UP000319837"/>
    </source>
</evidence>
<evidence type="ECO:0000313" key="2">
    <source>
        <dbReference type="EMBL" id="TRZ37900.1"/>
    </source>
</evidence>
<dbReference type="CDD" id="cd00761">
    <property type="entry name" value="Glyco_tranf_GTA_type"/>
    <property type="match status" value="1"/>
</dbReference>
<dbReference type="PANTHER" id="PTHR43685:SF2">
    <property type="entry name" value="GLYCOSYLTRANSFERASE 2-LIKE DOMAIN-CONTAINING PROTEIN"/>
    <property type="match status" value="1"/>
</dbReference>
<dbReference type="Proteomes" id="UP000319837">
    <property type="component" value="Unassembled WGS sequence"/>
</dbReference>
<evidence type="ECO:0000259" key="1">
    <source>
        <dbReference type="Pfam" id="PF00535"/>
    </source>
</evidence>
<gene>
    <name evidence="2" type="ORF">CEQ21_20965</name>
</gene>
<dbReference type="PANTHER" id="PTHR43685">
    <property type="entry name" value="GLYCOSYLTRANSFERASE"/>
    <property type="match status" value="1"/>
</dbReference>
<feature type="domain" description="Glycosyltransferase 2-like" evidence="1">
    <location>
        <begin position="17"/>
        <end position="151"/>
    </location>
</feature>
<protein>
    <submittedName>
        <fullName evidence="2">Glycosyltransferase family 2 protein</fullName>
    </submittedName>
</protein>
<dbReference type="GO" id="GO:0016740">
    <property type="term" value="F:transferase activity"/>
    <property type="evidence" value="ECO:0007669"/>
    <property type="project" value="UniProtKB-KW"/>
</dbReference>
<dbReference type="EMBL" id="RIBP01000004">
    <property type="protein sequence ID" value="TRZ37900.1"/>
    <property type="molecule type" value="Genomic_DNA"/>
</dbReference>